<accession>A0A1C7MLT2</accession>
<dbReference type="InterPro" id="IPR036188">
    <property type="entry name" value="FAD/NAD-bd_sf"/>
</dbReference>
<evidence type="ECO:0000256" key="10">
    <source>
        <dbReference type="ARBA" id="ARBA00049248"/>
    </source>
</evidence>
<comment type="pathway">
    <text evidence="2">Siderophore biosynthesis.</text>
</comment>
<keyword evidence="6" id="KW-0274">FAD</keyword>
<dbReference type="PANTHER" id="PTHR42802:SF1">
    <property type="entry name" value="L-ORNITHINE N(5)-MONOOXYGENASE"/>
    <property type="match status" value="1"/>
</dbReference>
<keyword evidence="12" id="KW-1185">Reference proteome</keyword>
<gene>
    <name evidence="11" type="primary">pvdA</name>
    <name evidence="11" type="ORF">A0H81_04321</name>
</gene>
<dbReference type="Gene3D" id="3.50.50.60">
    <property type="entry name" value="FAD/NAD(P)-binding domain"/>
    <property type="match status" value="1"/>
</dbReference>
<evidence type="ECO:0000256" key="7">
    <source>
        <dbReference type="ARBA" id="ARBA00022857"/>
    </source>
</evidence>
<comment type="cofactor">
    <cofactor evidence="1">
        <name>FAD</name>
        <dbReference type="ChEBI" id="CHEBI:57692"/>
    </cofactor>
</comment>
<evidence type="ECO:0000256" key="8">
    <source>
        <dbReference type="ARBA" id="ARBA00023002"/>
    </source>
</evidence>
<name>A0A1C7MLT2_GRIFR</name>
<evidence type="ECO:0000256" key="6">
    <source>
        <dbReference type="ARBA" id="ARBA00022827"/>
    </source>
</evidence>
<evidence type="ECO:0000256" key="3">
    <source>
        <dbReference type="ARBA" id="ARBA00007588"/>
    </source>
</evidence>
<dbReference type="GO" id="GO:0006879">
    <property type="term" value="P:intracellular iron ion homeostasis"/>
    <property type="evidence" value="ECO:0007669"/>
    <property type="project" value="TreeGrafter"/>
</dbReference>
<evidence type="ECO:0000256" key="5">
    <source>
        <dbReference type="ARBA" id="ARBA00022630"/>
    </source>
</evidence>
<comment type="caution">
    <text evidence="11">The sequence shown here is derived from an EMBL/GenBank/DDBJ whole genome shotgun (WGS) entry which is preliminary data.</text>
</comment>
<comment type="similarity">
    <text evidence="3">Belongs to the lysine N(6)-hydroxylase/L-ornithine N(5)-oxygenase family.</text>
</comment>
<evidence type="ECO:0000313" key="11">
    <source>
        <dbReference type="EMBL" id="OBZ75954.1"/>
    </source>
</evidence>
<evidence type="ECO:0000256" key="1">
    <source>
        <dbReference type="ARBA" id="ARBA00001974"/>
    </source>
</evidence>
<reference evidence="11 12" key="1">
    <citation type="submission" date="2016-03" db="EMBL/GenBank/DDBJ databases">
        <title>Whole genome sequencing of Grifola frondosa 9006-11.</title>
        <authorList>
            <person name="Min B."/>
            <person name="Park H."/>
            <person name="Kim J.-G."/>
            <person name="Cho H."/>
            <person name="Oh Y.-L."/>
            <person name="Kong W.-S."/>
            <person name="Choi I.-G."/>
        </authorList>
    </citation>
    <scope>NUCLEOTIDE SEQUENCE [LARGE SCALE GENOMIC DNA]</scope>
    <source>
        <strain evidence="11 12">9006-11</strain>
    </source>
</reference>
<dbReference type="SUPFAM" id="SSF51905">
    <property type="entry name" value="FAD/NAD(P)-binding domain"/>
    <property type="match status" value="1"/>
</dbReference>
<organism evidence="11 12">
    <name type="scientific">Grifola frondosa</name>
    <name type="common">Maitake</name>
    <name type="synonym">Polyporus frondosus</name>
    <dbReference type="NCBI Taxonomy" id="5627"/>
    <lineage>
        <taxon>Eukaryota</taxon>
        <taxon>Fungi</taxon>
        <taxon>Dikarya</taxon>
        <taxon>Basidiomycota</taxon>
        <taxon>Agaricomycotina</taxon>
        <taxon>Agaricomycetes</taxon>
        <taxon>Polyporales</taxon>
        <taxon>Grifolaceae</taxon>
        <taxon>Grifola</taxon>
    </lineage>
</organism>
<dbReference type="EMBL" id="LUGG01000004">
    <property type="protein sequence ID" value="OBZ75954.1"/>
    <property type="molecule type" value="Genomic_DNA"/>
</dbReference>
<dbReference type="AlphaFoldDB" id="A0A1C7MLT2"/>
<dbReference type="Pfam" id="PF13434">
    <property type="entry name" value="Lys_Orn_oxgnase"/>
    <property type="match status" value="1"/>
</dbReference>
<evidence type="ECO:0000313" key="12">
    <source>
        <dbReference type="Proteomes" id="UP000092993"/>
    </source>
</evidence>
<evidence type="ECO:0000256" key="9">
    <source>
        <dbReference type="ARBA" id="ARBA00047598"/>
    </source>
</evidence>
<dbReference type="Proteomes" id="UP000092993">
    <property type="component" value="Unassembled WGS sequence"/>
</dbReference>
<evidence type="ECO:0000256" key="4">
    <source>
        <dbReference type="ARBA" id="ARBA00012881"/>
    </source>
</evidence>
<evidence type="ECO:0000256" key="2">
    <source>
        <dbReference type="ARBA" id="ARBA00004924"/>
    </source>
</evidence>
<keyword evidence="8" id="KW-0560">Oxidoreductase</keyword>
<dbReference type="PANTHER" id="PTHR42802">
    <property type="entry name" value="MONOOXYGENASE"/>
    <property type="match status" value="1"/>
</dbReference>
<proteinExistence type="inferred from homology"/>
<keyword evidence="11" id="KW-0503">Monooxygenase</keyword>
<dbReference type="OrthoDB" id="3519933at2759"/>
<comment type="catalytic activity">
    <reaction evidence="9">
        <text>L-ornithine + NADPH + O2 = N(5)-hydroxy-L-ornithine + NADP(+) + H2O</text>
        <dbReference type="Rhea" id="RHEA:41508"/>
        <dbReference type="ChEBI" id="CHEBI:15377"/>
        <dbReference type="ChEBI" id="CHEBI:15379"/>
        <dbReference type="ChEBI" id="CHEBI:46911"/>
        <dbReference type="ChEBI" id="CHEBI:57783"/>
        <dbReference type="ChEBI" id="CHEBI:58349"/>
        <dbReference type="ChEBI" id="CHEBI:78275"/>
        <dbReference type="EC" id="1.14.13.196"/>
    </reaction>
</comment>
<dbReference type="InterPro" id="IPR025700">
    <property type="entry name" value="Lys/Orn_oxygenase"/>
</dbReference>
<dbReference type="OMA" id="SFAMYLK"/>
<sequence length="532" mass="58928">MPMPSLNPSVPIYDIIGLGFGPANLAIAGAIVEKWSANKSAAPLRQVLFIEKQQEFRWHPGMLLPNSRMQISFLKDLATLRSPQSPFTFLAYLHSQDRLMPFINRGSFTPTRREYYDYLSWAAERVQQEGVQVQFGEEVVWNHSLWRRYRGATGAEFFRRASAVDFSGLLISHAHHTISGNIVLSPGGYPRLPPALSSISPHPRLLHSANYVTSIDQVFASIPRPAAEPLRIAVIGSGQSSTEVLLDLYNRLNNLPIGTGERHELDMIFRKGSLKPSDDTPFSNEIFDPASTDMMFNLPTQGDRQRVLREYNSTNYSVVNPRTIDALYEVMYHQKLLDGVASRTGRDDGSVRVRINLRSHTIVSAAEDASAEVSNEHGGIHLTLHAIYSRSVSQKTYDAIVCGTGYDRDSWVRILQTSDLGEYFGLKPSSPIELVASGESGEEPAVSIFNDVDEMLPFARIEAQRPLTPIEALYLTELSSPAGKRGKEVALGEDAPRIYLQGCTQATHGLSESLLSILGVRAGSVVDELCEQ</sequence>
<comment type="catalytic activity">
    <reaction evidence="10">
        <text>L-ornithine + NADH + O2 = N(5)-hydroxy-L-ornithine + NAD(+) + H2O</text>
        <dbReference type="Rhea" id="RHEA:41512"/>
        <dbReference type="ChEBI" id="CHEBI:15377"/>
        <dbReference type="ChEBI" id="CHEBI:15379"/>
        <dbReference type="ChEBI" id="CHEBI:46911"/>
        <dbReference type="ChEBI" id="CHEBI:57540"/>
        <dbReference type="ChEBI" id="CHEBI:57945"/>
        <dbReference type="ChEBI" id="CHEBI:78275"/>
        <dbReference type="EC" id="1.14.13.196"/>
    </reaction>
</comment>
<keyword evidence="5" id="KW-0285">Flavoprotein</keyword>
<dbReference type="EC" id="1.14.13.196" evidence="4"/>
<keyword evidence="7" id="KW-0521">NADP</keyword>
<dbReference type="GO" id="GO:0004497">
    <property type="term" value="F:monooxygenase activity"/>
    <property type="evidence" value="ECO:0007669"/>
    <property type="project" value="UniProtKB-KW"/>
</dbReference>
<protein>
    <recommendedName>
        <fullName evidence="4">L-ornithine N(5)-monooxygenase [NAD(P)H]</fullName>
        <ecNumber evidence="4">1.14.13.196</ecNumber>
    </recommendedName>
</protein>
<dbReference type="STRING" id="5627.A0A1C7MLT2"/>